<dbReference type="AlphaFoldDB" id="A0A9D1VC62"/>
<reference evidence="2" key="2">
    <citation type="submission" date="2021-04" db="EMBL/GenBank/DDBJ databases">
        <authorList>
            <person name="Gilroy R."/>
        </authorList>
    </citation>
    <scope>NUCLEOTIDE SEQUENCE</scope>
    <source>
        <strain evidence="2">14975</strain>
    </source>
</reference>
<evidence type="ECO:0000313" key="2">
    <source>
        <dbReference type="EMBL" id="HIX20441.1"/>
    </source>
</evidence>
<evidence type="ECO:0000313" key="3">
    <source>
        <dbReference type="Proteomes" id="UP000823964"/>
    </source>
</evidence>
<reference evidence="2" key="1">
    <citation type="journal article" date="2021" name="PeerJ">
        <title>Extensive microbial diversity within the chicken gut microbiome revealed by metagenomics and culture.</title>
        <authorList>
            <person name="Gilroy R."/>
            <person name="Ravi A."/>
            <person name="Getino M."/>
            <person name="Pursley I."/>
            <person name="Horton D.L."/>
            <person name="Alikhan N.F."/>
            <person name="Baker D."/>
            <person name="Gharbi K."/>
            <person name="Hall N."/>
            <person name="Watson M."/>
            <person name="Adriaenssens E.M."/>
            <person name="Foster-Nyarko E."/>
            <person name="Jarju S."/>
            <person name="Secka A."/>
            <person name="Antonio M."/>
            <person name="Oren A."/>
            <person name="Chaudhuri R.R."/>
            <person name="La Ragione R."/>
            <person name="Hildebrand F."/>
            <person name="Pallen M.J."/>
        </authorList>
    </citation>
    <scope>NUCLEOTIDE SEQUENCE</scope>
    <source>
        <strain evidence="2">14975</strain>
    </source>
</reference>
<protein>
    <recommendedName>
        <fullName evidence="4">DUF4381 domain-containing protein</fullName>
    </recommendedName>
</protein>
<keyword evidence="1" id="KW-0812">Transmembrane</keyword>
<evidence type="ECO:0000256" key="1">
    <source>
        <dbReference type="SAM" id="Phobius"/>
    </source>
</evidence>
<accession>A0A9D1VC62</accession>
<dbReference type="Proteomes" id="UP000823964">
    <property type="component" value="Unassembled WGS sequence"/>
</dbReference>
<name>A0A9D1VC62_9BACT</name>
<proteinExistence type="predicted"/>
<sequence length="188" mass="20816">MTMPSSATDILDAIPELQADLPPETFEVSHFWLQVGLGSALAVALASLALFFWQRRRSRQTQAAPTPEELALRALDALGQKRLSLRDFSIELSMLLREYLTGETQDPALFETHEEFSLRFNALESIPAVCRRDLFSLLEELAAVKYAPGQAEDNEQCVQMLARAREIIVRIAAAQHAASTAAAAQHHS</sequence>
<gene>
    <name evidence="2" type="ORF">H9862_07575</name>
</gene>
<comment type="caution">
    <text evidence="2">The sequence shown here is derived from an EMBL/GenBank/DDBJ whole genome shotgun (WGS) entry which is preliminary data.</text>
</comment>
<evidence type="ECO:0008006" key="4">
    <source>
        <dbReference type="Google" id="ProtNLM"/>
    </source>
</evidence>
<dbReference type="EMBL" id="DXFQ01000139">
    <property type="protein sequence ID" value="HIX20441.1"/>
    <property type="molecule type" value="Genomic_DNA"/>
</dbReference>
<keyword evidence="1" id="KW-1133">Transmembrane helix</keyword>
<feature type="transmembrane region" description="Helical" evidence="1">
    <location>
        <begin position="31"/>
        <end position="53"/>
    </location>
</feature>
<keyword evidence="1" id="KW-0472">Membrane</keyword>
<organism evidence="2 3">
    <name type="scientific">Candidatus Akkermansia intestinigallinarum</name>
    <dbReference type="NCBI Taxonomy" id="2838431"/>
    <lineage>
        <taxon>Bacteria</taxon>
        <taxon>Pseudomonadati</taxon>
        <taxon>Verrucomicrobiota</taxon>
        <taxon>Verrucomicrobiia</taxon>
        <taxon>Verrucomicrobiales</taxon>
        <taxon>Akkermansiaceae</taxon>
        <taxon>Akkermansia</taxon>
    </lineage>
</organism>